<keyword evidence="1" id="KW-0732">Signal</keyword>
<dbReference type="GO" id="GO:1990351">
    <property type="term" value="C:transporter complex"/>
    <property type="evidence" value="ECO:0007669"/>
    <property type="project" value="TreeGrafter"/>
</dbReference>
<reference evidence="4" key="1">
    <citation type="submission" date="2010-05" db="EMBL/GenBank/DDBJ databases">
        <title>The draft genome of Desulfonatronospira thiodismutans ASO3-1.</title>
        <authorList>
            <consortium name="US DOE Joint Genome Institute (JGI-PGF)"/>
            <person name="Lucas S."/>
            <person name="Copeland A."/>
            <person name="Lapidus A."/>
            <person name="Cheng J.-F."/>
            <person name="Bruce D."/>
            <person name="Goodwin L."/>
            <person name="Pitluck S."/>
            <person name="Chertkov O."/>
            <person name="Brettin T."/>
            <person name="Detter J.C."/>
            <person name="Han C."/>
            <person name="Land M.L."/>
            <person name="Hauser L."/>
            <person name="Kyrpides N."/>
            <person name="Mikhailova N."/>
            <person name="Muyzer G."/>
            <person name="Woyke T."/>
        </authorList>
    </citation>
    <scope>NUCLEOTIDE SEQUENCE [LARGE SCALE GENOMIC DNA]</scope>
    <source>
        <strain evidence="4">ASO3-1</strain>
    </source>
</reference>
<dbReference type="GO" id="GO:0009279">
    <property type="term" value="C:cell outer membrane"/>
    <property type="evidence" value="ECO:0007669"/>
    <property type="project" value="InterPro"/>
</dbReference>
<evidence type="ECO:0000259" key="3">
    <source>
        <dbReference type="Pfam" id="PF19838"/>
    </source>
</evidence>
<evidence type="ECO:0000313" key="5">
    <source>
        <dbReference type="Proteomes" id="UP000005496"/>
    </source>
</evidence>
<sequence>MLYKINLAFFIFLAGMLLIAGCSWASDEPWELEADQMYVDQEKNLVEAFGNVLMWRMDDYVQADYARLHTDTNWIYLKGNIQARFEGDHIEGREAELDLDNHVGWIKEGKVFMAQDNVYFSGERMEKTGPHTYTYEDGIMTSCDDRPAPWSIKSSRGEVTVEGYARLWHPRFRVKDRPILYSPYMIAPVKTKRQSGFLFPTFGQGSEYGFNFNLPYYHVIDDQRDMTFYANYYTDRGFMPGVEYRHTPRLHRKGLWRADWLRDRQVHDQGNEPSRFEDDGLFRPNRDRYWIRGKYDHYDPATDWTFRLDVDYVSDQNYLREFSDGHSGYYASRDEFEDEFGRDIQGKDRLRRNNIFSASRNWNNLGFNTRLVYTDNLEYRNRNKPARRNPTVQRLPEVNLDLYRTRLGDSPFELESSNEGVYFWREYGTTATRLDVHPRLSMPIRSGWGRIIPSAGWRQTGYFVDSFQDEPVERDTDSRFQTRGIYDFNIRADTELQRIFEMGPAPEVKWGSVGESAWTGVKHSMLPELEFDYIPDKDQDKYPSFDSTDRIAAREELTYSLRNIFTRRLERVRQGTDEGEPVLSKDYRNFLRVELEQSYDFREARRSHSREYNRRPFSDLLAEISFNPNQYITLSNKTWYSFYETMVTEHEHTLTLTWPDVASTWFSLDFLNEIDEYKRTVDERINILEVGMDLDYFRKWRFEASMKRDMEHSRALENRLSAEYRHQCYGFMFEYKKTDYDHSFAFHIKLLNLGEWGI</sequence>
<dbReference type="PANTHER" id="PTHR30189">
    <property type="entry name" value="LPS-ASSEMBLY PROTEIN"/>
    <property type="match status" value="1"/>
</dbReference>
<dbReference type="InterPro" id="IPR050218">
    <property type="entry name" value="LptD"/>
</dbReference>
<protein>
    <submittedName>
        <fullName evidence="4">Organic solvent tolerance protein</fullName>
    </submittedName>
</protein>
<evidence type="ECO:0000313" key="4">
    <source>
        <dbReference type="EMBL" id="EFI33535.1"/>
    </source>
</evidence>
<dbReference type="PROSITE" id="PS51257">
    <property type="entry name" value="PROKAR_LIPOPROTEIN"/>
    <property type="match status" value="1"/>
</dbReference>
<evidence type="ECO:0000256" key="1">
    <source>
        <dbReference type="SAM" id="SignalP"/>
    </source>
</evidence>
<dbReference type="InterPro" id="IPR045659">
    <property type="entry name" value="LptD_2"/>
</dbReference>
<dbReference type="OrthoDB" id="9760225at2"/>
<dbReference type="HAMAP" id="MF_01411">
    <property type="entry name" value="LPS_assembly_LptD"/>
    <property type="match status" value="1"/>
</dbReference>
<gene>
    <name evidence="4" type="ORF">Dthio_PD0869</name>
</gene>
<dbReference type="AlphaFoldDB" id="D6SS69"/>
<dbReference type="PANTHER" id="PTHR30189:SF1">
    <property type="entry name" value="LPS-ASSEMBLY PROTEIN LPTD"/>
    <property type="match status" value="1"/>
</dbReference>
<dbReference type="InterPro" id="IPR020889">
    <property type="entry name" value="LipoPS_assembly_LptD"/>
</dbReference>
<dbReference type="EMBL" id="ACJN02000003">
    <property type="protein sequence ID" value="EFI33535.1"/>
    <property type="molecule type" value="Genomic_DNA"/>
</dbReference>
<feature type="chain" id="PRO_5039898116" evidence="1">
    <location>
        <begin position="26"/>
        <end position="758"/>
    </location>
</feature>
<dbReference type="Pfam" id="PF19838">
    <property type="entry name" value="LptD_2"/>
    <property type="match status" value="1"/>
</dbReference>
<dbReference type="Proteomes" id="UP000005496">
    <property type="component" value="Unassembled WGS sequence"/>
</dbReference>
<feature type="domain" description="LptD C-terminal" evidence="2">
    <location>
        <begin position="287"/>
        <end position="693"/>
    </location>
</feature>
<dbReference type="Gene3D" id="2.60.450.10">
    <property type="entry name" value="Lipopolysaccharide (LPS) transport protein A like domain"/>
    <property type="match status" value="1"/>
</dbReference>
<accession>D6SS69</accession>
<keyword evidence="5" id="KW-1185">Reference proteome</keyword>
<proteinExistence type="inferred from homology"/>
<comment type="caution">
    <text evidence="4">The sequence shown here is derived from an EMBL/GenBank/DDBJ whole genome shotgun (WGS) entry which is preliminary data.</text>
</comment>
<feature type="domain" description="LPS-assembly protein LptD central" evidence="3">
    <location>
        <begin position="176"/>
        <end position="264"/>
    </location>
</feature>
<dbReference type="GO" id="GO:0043165">
    <property type="term" value="P:Gram-negative-bacterium-type cell outer membrane assembly"/>
    <property type="evidence" value="ECO:0007669"/>
    <property type="project" value="InterPro"/>
</dbReference>
<dbReference type="GO" id="GO:0015920">
    <property type="term" value="P:lipopolysaccharide transport"/>
    <property type="evidence" value="ECO:0007669"/>
    <property type="project" value="InterPro"/>
</dbReference>
<dbReference type="Pfam" id="PF04453">
    <property type="entry name" value="LptD"/>
    <property type="match status" value="1"/>
</dbReference>
<feature type="signal peptide" evidence="1">
    <location>
        <begin position="1"/>
        <end position="25"/>
    </location>
</feature>
<evidence type="ECO:0000259" key="2">
    <source>
        <dbReference type="Pfam" id="PF04453"/>
    </source>
</evidence>
<name>D6SS69_9BACT</name>
<dbReference type="eggNOG" id="COG1452">
    <property type="taxonomic scope" value="Bacteria"/>
</dbReference>
<organism evidence="4 5">
    <name type="scientific">Desulfonatronospira thiodismutans ASO3-1</name>
    <dbReference type="NCBI Taxonomy" id="555779"/>
    <lineage>
        <taxon>Bacteria</taxon>
        <taxon>Pseudomonadati</taxon>
        <taxon>Thermodesulfobacteriota</taxon>
        <taxon>Desulfovibrionia</taxon>
        <taxon>Desulfovibrionales</taxon>
        <taxon>Desulfonatronovibrionaceae</taxon>
        <taxon>Desulfonatronospira</taxon>
    </lineage>
</organism>
<dbReference type="InterPro" id="IPR007543">
    <property type="entry name" value="LptD_C"/>
</dbReference>